<dbReference type="Proteomes" id="UP001189429">
    <property type="component" value="Unassembled WGS sequence"/>
</dbReference>
<comment type="caution">
    <text evidence="3">The sequence shown here is derived from an EMBL/GenBank/DDBJ whole genome shotgun (WGS) entry which is preliminary data.</text>
</comment>
<evidence type="ECO:0000313" key="3">
    <source>
        <dbReference type="EMBL" id="CAK0898402.1"/>
    </source>
</evidence>
<keyword evidence="4" id="KW-1185">Reference proteome</keyword>
<evidence type="ECO:0000313" key="4">
    <source>
        <dbReference type="Proteomes" id="UP001189429"/>
    </source>
</evidence>
<evidence type="ECO:0000313" key="2">
    <source>
        <dbReference type="EMBL" id="CAK0898400.1"/>
    </source>
</evidence>
<feature type="region of interest" description="Disordered" evidence="1">
    <location>
        <begin position="26"/>
        <end position="73"/>
    </location>
</feature>
<accession>A0ABN9XFR3</accession>
<gene>
    <name evidence="2" type="ORF">PCOR1329_LOCUS76268</name>
    <name evidence="3" type="ORF">PCOR1329_LOCUS76270</name>
</gene>
<feature type="compositionally biased region" description="Pro residues" evidence="1">
    <location>
        <begin position="189"/>
        <end position="199"/>
    </location>
</feature>
<dbReference type="EMBL" id="CAUYUJ010020468">
    <property type="protein sequence ID" value="CAK0898400.1"/>
    <property type="molecule type" value="Genomic_DNA"/>
</dbReference>
<name>A0ABN9XFR3_9DINO</name>
<proteinExistence type="predicted"/>
<sequence length="249" mass="25097">MCPAGQHPTGMLGAMLPEFAAAFSEHGKGTAVRPEPDGFSSAPTRCPTPELLASGDGHDASAHAESPGAAALPRHGAEAALLGGPRRRRGSAAPAPREASLRRLRSEAYWEQIATAARPPARSPWDLGVRQRRTGHDEGGHPRAGGGHAARAADGAAGGGGPAGNPGSWAGAVSRELRRAARGPSAVPAIPPAPPPAPPSAASGAALRSRGRSYHLAGSRYQHEGNGSWKKGVSGPVPRTGASAPGIDM</sequence>
<dbReference type="EMBL" id="CAUYUJ010020468">
    <property type="protein sequence ID" value="CAK0898402.1"/>
    <property type="molecule type" value="Genomic_DNA"/>
</dbReference>
<evidence type="ECO:0008006" key="5">
    <source>
        <dbReference type="Google" id="ProtNLM"/>
    </source>
</evidence>
<protein>
    <recommendedName>
        <fullName evidence="5">Holocytochrome c-type synthase</fullName>
    </recommendedName>
</protein>
<evidence type="ECO:0000256" key="1">
    <source>
        <dbReference type="SAM" id="MobiDB-lite"/>
    </source>
</evidence>
<reference evidence="3" key="1">
    <citation type="submission" date="2023-10" db="EMBL/GenBank/DDBJ databases">
        <authorList>
            <person name="Chen Y."/>
            <person name="Shah S."/>
            <person name="Dougan E. K."/>
            <person name="Thang M."/>
            <person name="Chan C."/>
        </authorList>
    </citation>
    <scope>NUCLEOTIDE SEQUENCE [LARGE SCALE GENOMIC DNA]</scope>
</reference>
<organism evidence="3 4">
    <name type="scientific">Prorocentrum cordatum</name>
    <dbReference type="NCBI Taxonomy" id="2364126"/>
    <lineage>
        <taxon>Eukaryota</taxon>
        <taxon>Sar</taxon>
        <taxon>Alveolata</taxon>
        <taxon>Dinophyceae</taxon>
        <taxon>Prorocentrales</taxon>
        <taxon>Prorocentraceae</taxon>
        <taxon>Prorocentrum</taxon>
    </lineage>
</organism>
<feature type="region of interest" description="Disordered" evidence="1">
    <location>
        <begin position="115"/>
        <end position="249"/>
    </location>
</feature>